<evidence type="ECO:0000313" key="2">
    <source>
        <dbReference type="EMBL" id="KAK3311147.1"/>
    </source>
</evidence>
<feature type="compositionally biased region" description="Polar residues" evidence="1">
    <location>
        <begin position="198"/>
        <end position="214"/>
    </location>
</feature>
<feature type="region of interest" description="Disordered" evidence="1">
    <location>
        <begin position="1"/>
        <end position="51"/>
    </location>
</feature>
<keyword evidence="3" id="KW-1185">Reference proteome</keyword>
<feature type="compositionally biased region" description="Polar residues" evidence="1">
    <location>
        <begin position="526"/>
        <end position="536"/>
    </location>
</feature>
<feature type="compositionally biased region" description="Pro residues" evidence="1">
    <location>
        <begin position="394"/>
        <end position="413"/>
    </location>
</feature>
<protein>
    <submittedName>
        <fullName evidence="2">Uncharacterized protein</fullName>
    </submittedName>
</protein>
<dbReference type="AlphaFoldDB" id="A0AAJ0M702"/>
<feature type="compositionally biased region" description="Polar residues" evidence="1">
    <location>
        <begin position="591"/>
        <end position="625"/>
    </location>
</feature>
<feature type="compositionally biased region" description="Pro residues" evidence="1">
    <location>
        <begin position="290"/>
        <end position="299"/>
    </location>
</feature>
<feature type="compositionally biased region" description="Pro residues" evidence="1">
    <location>
        <begin position="251"/>
        <end position="282"/>
    </location>
</feature>
<comment type="caution">
    <text evidence="2">The sequence shown here is derived from an EMBL/GenBank/DDBJ whole genome shotgun (WGS) entry which is preliminary data.</text>
</comment>
<dbReference type="EMBL" id="JAUDZG010000001">
    <property type="protein sequence ID" value="KAK3311147.1"/>
    <property type="molecule type" value="Genomic_DNA"/>
</dbReference>
<name>A0AAJ0M702_9PEZI</name>
<feature type="compositionally biased region" description="Polar residues" evidence="1">
    <location>
        <begin position="563"/>
        <end position="582"/>
    </location>
</feature>
<feature type="compositionally biased region" description="Low complexity" evidence="1">
    <location>
        <begin position="186"/>
        <end position="197"/>
    </location>
</feature>
<organism evidence="2 3">
    <name type="scientific">Chaetomium strumarium</name>
    <dbReference type="NCBI Taxonomy" id="1170767"/>
    <lineage>
        <taxon>Eukaryota</taxon>
        <taxon>Fungi</taxon>
        <taxon>Dikarya</taxon>
        <taxon>Ascomycota</taxon>
        <taxon>Pezizomycotina</taxon>
        <taxon>Sordariomycetes</taxon>
        <taxon>Sordariomycetidae</taxon>
        <taxon>Sordariales</taxon>
        <taxon>Chaetomiaceae</taxon>
        <taxon>Chaetomium</taxon>
    </lineage>
</organism>
<sequence>MAPTTPGTLVVDTLSPDTLPEKFERRKPRRVGHLTQKGLPRKKPGPKPKPLAERLRARALKEIKRVERSYTRERRIQVLLWLINHRVPDERTTHLPRRRKGQPLVLERSETDPYIWYRTPTYEEASAFWKVPVPTIQGWWDRRKKILEGTGIEIPEEVEGPTNVHSQPQANDGDGQGEGVRENGQGEASPSGSEPSPNQNQTLDTPTSVQTSTLPAMHDPLPLTTRVRVIGSASPPPPRKPRPVRLEPRLLPAPPVPPTQPVQPTRPVPPGRPIQPAPPVQPTKPAQTAQPPPQIPPVPPAYNPANYVVVYIGPPGTGPQPGQHCLHPGAVLPVVYSGQPLEVPPLSYAAVWPSHPPAPVMHPPAPVPAPPLGHSGPAVHPGPHKLSHGLQGPQGPPQGPPGPRVPSGPPAIAPGPSHRGQPGVPPSQQPPSKPQGAPTTRGVRPLAPRPDPASQPQWRPIQIPAPGTHGRPVPSPPHAPYTGPPGYISPYNNPPPQSFAAAQMSHPHARPHPPSATVHTGPPPTSGAQAPQTSSTPGPLPIAPANAAPPQGQHLGAPLGQQHPAQTKSLPVPPSSDQQASATVRADHQVPPTNAAESQQKGGEGTDTNATKSQGSPSFTAFDQSQSRDVDANASIAVSPVSSPMAAASAPQNASAATPLATTATPNEDTAVTSPAVTAAPEEAHLPMEVDNDVEEPAEQVSTEEGTPAEKTAPMEIDTDTAPEAGSETPMEVDTEMVSEAHAAMAAATKGSPDSLFGSAASTPAP</sequence>
<reference evidence="2" key="2">
    <citation type="submission" date="2023-06" db="EMBL/GenBank/DDBJ databases">
        <authorList>
            <consortium name="Lawrence Berkeley National Laboratory"/>
            <person name="Mondo S.J."/>
            <person name="Hensen N."/>
            <person name="Bonometti L."/>
            <person name="Westerberg I."/>
            <person name="Brannstrom I.O."/>
            <person name="Guillou S."/>
            <person name="Cros-Aarteil S."/>
            <person name="Calhoun S."/>
            <person name="Haridas S."/>
            <person name="Kuo A."/>
            <person name="Pangilinan J."/>
            <person name="Riley R."/>
            <person name="Labutti K."/>
            <person name="Andreopoulos B."/>
            <person name="Lipzen A."/>
            <person name="Chen C."/>
            <person name="Yanf M."/>
            <person name="Daum C."/>
            <person name="Ng V."/>
            <person name="Clum A."/>
            <person name="Steindorff A."/>
            <person name="Ohm R."/>
            <person name="Martin F."/>
            <person name="Silar P."/>
            <person name="Natvig D."/>
            <person name="Lalanne C."/>
            <person name="Gautier V."/>
            <person name="Ament-Velasquez S.L."/>
            <person name="Kruys A."/>
            <person name="Hutchinson M.I."/>
            <person name="Powell A.J."/>
            <person name="Barry K."/>
            <person name="Miller A.N."/>
            <person name="Grigoriev I.V."/>
            <person name="Debuchy R."/>
            <person name="Gladieux P."/>
            <person name="Thoren M.H."/>
            <person name="Johannesson H."/>
        </authorList>
    </citation>
    <scope>NUCLEOTIDE SEQUENCE</scope>
    <source>
        <strain evidence="2">CBS 333.67</strain>
    </source>
</reference>
<feature type="region of interest" description="Disordered" evidence="1">
    <location>
        <begin position="153"/>
        <end position="299"/>
    </location>
</feature>
<dbReference type="RefSeq" id="XP_062726927.1">
    <property type="nucleotide sequence ID" value="XM_062871145.1"/>
</dbReference>
<proteinExistence type="predicted"/>
<reference evidence="2" key="1">
    <citation type="journal article" date="2023" name="Mol. Phylogenet. Evol.">
        <title>Genome-scale phylogeny and comparative genomics of the fungal order Sordariales.</title>
        <authorList>
            <person name="Hensen N."/>
            <person name="Bonometti L."/>
            <person name="Westerberg I."/>
            <person name="Brannstrom I.O."/>
            <person name="Guillou S."/>
            <person name="Cros-Aarteil S."/>
            <person name="Calhoun S."/>
            <person name="Haridas S."/>
            <person name="Kuo A."/>
            <person name="Mondo S."/>
            <person name="Pangilinan J."/>
            <person name="Riley R."/>
            <person name="LaButti K."/>
            <person name="Andreopoulos B."/>
            <person name="Lipzen A."/>
            <person name="Chen C."/>
            <person name="Yan M."/>
            <person name="Daum C."/>
            <person name="Ng V."/>
            <person name="Clum A."/>
            <person name="Steindorff A."/>
            <person name="Ohm R.A."/>
            <person name="Martin F."/>
            <person name="Silar P."/>
            <person name="Natvig D.O."/>
            <person name="Lalanne C."/>
            <person name="Gautier V."/>
            <person name="Ament-Velasquez S.L."/>
            <person name="Kruys A."/>
            <person name="Hutchinson M.I."/>
            <person name="Powell A.J."/>
            <person name="Barry K."/>
            <person name="Miller A.N."/>
            <person name="Grigoriev I.V."/>
            <person name="Debuchy R."/>
            <person name="Gladieux P."/>
            <person name="Hiltunen Thoren M."/>
            <person name="Johannesson H."/>
        </authorList>
    </citation>
    <scope>NUCLEOTIDE SEQUENCE</scope>
    <source>
        <strain evidence="2">CBS 333.67</strain>
    </source>
</reference>
<accession>A0AAJ0M702</accession>
<evidence type="ECO:0000313" key="3">
    <source>
        <dbReference type="Proteomes" id="UP001273166"/>
    </source>
</evidence>
<feature type="compositionally biased region" description="Pro residues" evidence="1">
    <location>
        <begin position="473"/>
        <end position="483"/>
    </location>
</feature>
<gene>
    <name evidence="2" type="ORF">B0T15DRAFT_63797</name>
</gene>
<feature type="compositionally biased region" description="Low complexity" evidence="1">
    <location>
        <begin position="632"/>
        <end position="681"/>
    </location>
</feature>
<feature type="region of interest" description="Disordered" evidence="1">
    <location>
        <begin position="363"/>
        <end position="766"/>
    </location>
</feature>
<dbReference type="GeneID" id="87889974"/>
<evidence type="ECO:0000256" key="1">
    <source>
        <dbReference type="SAM" id="MobiDB-lite"/>
    </source>
</evidence>
<dbReference type="Proteomes" id="UP001273166">
    <property type="component" value="Unassembled WGS sequence"/>
</dbReference>
<feature type="compositionally biased region" description="Pro residues" evidence="1">
    <location>
        <begin position="423"/>
        <end position="433"/>
    </location>
</feature>